<feature type="region of interest" description="Disordered" evidence="2">
    <location>
        <begin position="75"/>
        <end position="174"/>
    </location>
</feature>
<feature type="region of interest" description="Disordered" evidence="2">
    <location>
        <begin position="1"/>
        <end position="63"/>
    </location>
</feature>
<dbReference type="PANTHER" id="PTHR12398">
    <property type="entry name" value="PROTEIN PHOSPHATASE INHIBITOR"/>
    <property type="match status" value="1"/>
</dbReference>
<dbReference type="Gene3D" id="6.10.250.1050">
    <property type="match status" value="2"/>
</dbReference>
<comment type="similarity">
    <text evidence="1">Belongs to the protein phosphatase inhibitor 2 family.</text>
</comment>
<organism evidence="3 4">
    <name type="scientific">Orchesella dallaii</name>
    <dbReference type="NCBI Taxonomy" id="48710"/>
    <lineage>
        <taxon>Eukaryota</taxon>
        <taxon>Metazoa</taxon>
        <taxon>Ecdysozoa</taxon>
        <taxon>Arthropoda</taxon>
        <taxon>Hexapoda</taxon>
        <taxon>Collembola</taxon>
        <taxon>Entomobryomorpha</taxon>
        <taxon>Entomobryoidea</taxon>
        <taxon>Orchesellidae</taxon>
        <taxon>Orchesellinae</taxon>
        <taxon>Orchesella</taxon>
    </lineage>
</organism>
<protein>
    <recommendedName>
        <fullName evidence="5">Protein phosphatase inhibitor 2</fullName>
    </recommendedName>
</protein>
<evidence type="ECO:0000313" key="3">
    <source>
        <dbReference type="EMBL" id="CAL8108683.1"/>
    </source>
</evidence>
<gene>
    <name evidence="3" type="ORF">ODALV1_LOCUS13059</name>
</gene>
<dbReference type="Proteomes" id="UP001642540">
    <property type="component" value="Unassembled WGS sequence"/>
</dbReference>
<feature type="compositionally biased region" description="Basic and acidic residues" evidence="2">
    <location>
        <begin position="122"/>
        <end position="145"/>
    </location>
</feature>
<dbReference type="Pfam" id="PF04979">
    <property type="entry name" value="IPP-2"/>
    <property type="match status" value="1"/>
</dbReference>
<evidence type="ECO:0000256" key="1">
    <source>
        <dbReference type="ARBA" id="ARBA00005472"/>
    </source>
</evidence>
<sequence>MTENLNKKPPKGILKTSSSFDTASSVSSPNAGNAGRRNSGVVNSDKNELPEDDDGGGSAPESYVCVRKHSKTAKFDEMNILETYHPATKTYGHMKIEEPKTPFSYYEDADEELEPSQGVPPRSKESIDAEELARKLEETAKRGTDHEEEEIEEESDDDEEEDPESKASRVKFESKRKAHYNEYYAVKLARKLMEQEEDDDEVKEGPPANHDSEKFIPEEETLVDEEQGEGMQDA</sequence>
<feature type="compositionally biased region" description="Basic and acidic residues" evidence="2">
    <location>
        <begin position="164"/>
        <end position="174"/>
    </location>
</feature>
<feature type="compositionally biased region" description="Low complexity" evidence="2">
    <location>
        <begin position="17"/>
        <end position="28"/>
    </location>
</feature>
<comment type="caution">
    <text evidence="3">The sequence shown here is derived from an EMBL/GenBank/DDBJ whole genome shotgun (WGS) entry which is preliminary data.</text>
</comment>
<keyword evidence="4" id="KW-1185">Reference proteome</keyword>
<feature type="compositionally biased region" description="Acidic residues" evidence="2">
    <location>
        <begin position="218"/>
        <end position="228"/>
    </location>
</feature>
<evidence type="ECO:0000313" key="4">
    <source>
        <dbReference type="Proteomes" id="UP001642540"/>
    </source>
</evidence>
<evidence type="ECO:0008006" key="5">
    <source>
        <dbReference type="Google" id="ProtNLM"/>
    </source>
</evidence>
<name>A0ABP1QML6_9HEXA</name>
<feature type="compositionally biased region" description="Acidic residues" evidence="2">
    <location>
        <begin position="146"/>
        <end position="163"/>
    </location>
</feature>
<evidence type="ECO:0000256" key="2">
    <source>
        <dbReference type="SAM" id="MobiDB-lite"/>
    </source>
</evidence>
<feature type="region of interest" description="Disordered" evidence="2">
    <location>
        <begin position="191"/>
        <end position="234"/>
    </location>
</feature>
<dbReference type="PANTHER" id="PTHR12398:SF20">
    <property type="entry name" value="PROTEIN PHOSPHATASE 1 REGULATORY INHIBITOR SUBUNIT 2"/>
    <property type="match status" value="1"/>
</dbReference>
<dbReference type="EMBL" id="CAXLJM020000040">
    <property type="protein sequence ID" value="CAL8108683.1"/>
    <property type="molecule type" value="Genomic_DNA"/>
</dbReference>
<dbReference type="InterPro" id="IPR007062">
    <property type="entry name" value="PPI-2"/>
</dbReference>
<accession>A0ABP1QML6</accession>
<reference evidence="3 4" key="1">
    <citation type="submission" date="2024-08" db="EMBL/GenBank/DDBJ databases">
        <authorList>
            <person name="Cucini C."/>
            <person name="Frati F."/>
        </authorList>
    </citation>
    <scope>NUCLEOTIDE SEQUENCE [LARGE SCALE GENOMIC DNA]</scope>
</reference>
<proteinExistence type="inferred from homology"/>